<dbReference type="EMBL" id="PYMB01000009">
    <property type="protein sequence ID" value="PSW10889.1"/>
    <property type="molecule type" value="Genomic_DNA"/>
</dbReference>
<dbReference type="AlphaFoldDB" id="A0A2T3NAW5"/>
<sequence length="63" mass="7309">MKNKGNPFFIAELEILPATEQMILEWKEITDLAQIAIFCCLFTWNEQITLKCVTLICKISLVF</sequence>
<reference evidence="1 2" key="1">
    <citation type="submission" date="2018-03" db="EMBL/GenBank/DDBJ databases">
        <title>Whole genome sequencing of Histamine producing bacteria.</title>
        <authorList>
            <person name="Butler K."/>
        </authorList>
    </citation>
    <scope>NUCLEOTIDE SEQUENCE [LARGE SCALE GENOMIC DNA]</scope>
    <source>
        <strain evidence="1 2">DSM 19138</strain>
    </source>
</reference>
<accession>A0A2T3NAW5</accession>
<name>A0A2T3NAW5_9GAMM</name>
<proteinExistence type="predicted"/>
<organism evidence="1 2">
    <name type="scientific">Photobacterium rosenbergii</name>
    <dbReference type="NCBI Taxonomy" id="294936"/>
    <lineage>
        <taxon>Bacteria</taxon>
        <taxon>Pseudomonadati</taxon>
        <taxon>Pseudomonadota</taxon>
        <taxon>Gammaproteobacteria</taxon>
        <taxon>Vibrionales</taxon>
        <taxon>Vibrionaceae</taxon>
        <taxon>Photobacterium</taxon>
    </lineage>
</organism>
<protein>
    <submittedName>
        <fullName evidence="1">Uncharacterized protein</fullName>
    </submittedName>
</protein>
<comment type="caution">
    <text evidence="1">The sequence shown here is derived from an EMBL/GenBank/DDBJ whole genome shotgun (WGS) entry which is preliminary data.</text>
</comment>
<dbReference type="Proteomes" id="UP000241346">
    <property type="component" value="Unassembled WGS sequence"/>
</dbReference>
<evidence type="ECO:0000313" key="1">
    <source>
        <dbReference type="EMBL" id="PSW10889.1"/>
    </source>
</evidence>
<gene>
    <name evidence="1" type="ORF">C9J01_17990</name>
</gene>
<evidence type="ECO:0000313" key="2">
    <source>
        <dbReference type="Proteomes" id="UP000241346"/>
    </source>
</evidence>